<feature type="transmembrane region" description="Helical" evidence="1">
    <location>
        <begin position="20"/>
        <end position="41"/>
    </location>
</feature>
<dbReference type="EMBL" id="BAABHC010000029">
    <property type="protein sequence ID" value="GAA4439977.1"/>
    <property type="molecule type" value="Genomic_DNA"/>
</dbReference>
<reference evidence="3" key="1">
    <citation type="journal article" date="2019" name="Int. J. Syst. Evol. Microbiol.">
        <title>The Global Catalogue of Microorganisms (GCM) 10K type strain sequencing project: providing services to taxonomists for standard genome sequencing and annotation.</title>
        <authorList>
            <consortium name="The Broad Institute Genomics Platform"/>
            <consortium name="The Broad Institute Genome Sequencing Center for Infectious Disease"/>
            <person name="Wu L."/>
            <person name="Ma J."/>
        </authorList>
    </citation>
    <scope>NUCLEOTIDE SEQUENCE [LARGE SCALE GENOMIC DNA]</scope>
    <source>
        <strain evidence="3">JCM 17926</strain>
    </source>
</reference>
<accession>A0ABP8M0S3</accession>
<comment type="caution">
    <text evidence="2">The sequence shown here is derived from an EMBL/GenBank/DDBJ whole genome shotgun (WGS) entry which is preliminary data.</text>
</comment>
<keyword evidence="1" id="KW-0812">Transmembrane</keyword>
<feature type="transmembrane region" description="Helical" evidence="1">
    <location>
        <begin position="122"/>
        <end position="144"/>
    </location>
</feature>
<feature type="transmembrane region" description="Helical" evidence="1">
    <location>
        <begin position="150"/>
        <end position="170"/>
    </location>
</feature>
<keyword evidence="3" id="KW-1185">Reference proteome</keyword>
<name>A0ABP8M0S3_9BACT</name>
<gene>
    <name evidence="2" type="ORF">GCM10023188_36700</name>
</gene>
<keyword evidence="1" id="KW-0472">Membrane</keyword>
<evidence type="ECO:0000256" key="1">
    <source>
        <dbReference type="SAM" id="Phobius"/>
    </source>
</evidence>
<dbReference type="Proteomes" id="UP001500552">
    <property type="component" value="Unassembled WGS sequence"/>
</dbReference>
<proteinExistence type="predicted"/>
<dbReference type="InterPro" id="IPR021683">
    <property type="entry name" value="DUF3267"/>
</dbReference>
<evidence type="ECO:0000313" key="3">
    <source>
        <dbReference type="Proteomes" id="UP001500552"/>
    </source>
</evidence>
<protein>
    <submittedName>
        <fullName evidence="2">DUF3267 domain-containing protein</fullName>
    </submittedName>
</protein>
<keyword evidence="1" id="KW-1133">Transmembrane helix</keyword>
<organism evidence="2 3">
    <name type="scientific">Pontibacter saemangeumensis</name>
    <dbReference type="NCBI Taxonomy" id="1084525"/>
    <lineage>
        <taxon>Bacteria</taxon>
        <taxon>Pseudomonadati</taxon>
        <taxon>Bacteroidota</taxon>
        <taxon>Cytophagia</taxon>
        <taxon>Cytophagales</taxon>
        <taxon>Hymenobacteraceae</taxon>
        <taxon>Pontibacter</taxon>
    </lineage>
</organism>
<feature type="transmembrane region" description="Helical" evidence="1">
    <location>
        <begin position="61"/>
        <end position="90"/>
    </location>
</feature>
<evidence type="ECO:0000313" key="2">
    <source>
        <dbReference type="EMBL" id="GAA4439977.1"/>
    </source>
</evidence>
<dbReference type="RefSeq" id="WP_345161025.1">
    <property type="nucleotide sequence ID" value="NZ_BAABHC010000029.1"/>
</dbReference>
<dbReference type="Pfam" id="PF11667">
    <property type="entry name" value="DUF3267"/>
    <property type="match status" value="1"/>
</dbReference>
<sequence>MDNPSYQRIELSATATQANVQAIAFALPVLVLLAVPYLLLWPEQFSDRNLAAIVAEYGSRILFLPLLVLLVFIPGAVVHELLHGLTWAIFCKRGIRSIKYGVHWKALTPYCHCEEVLPLRPYMLGGMMPGVVMGLLPAVAGIILGNPWVFFFGLFFTVAASGDMLVLWMLRHCRATDLVQDHPDKIGCYVLRKA</sequence>